<comment type="similarity">
    <text evidence="1">Belongs to the inositol monophosphatase superfamily.</text>
</comment>
<evidence type="ECO:0000256" key="2">
    <source>
        <dbReference type="ARBA" id="ARBA00022723"/>
    </source>
</evidence>
<name>A0ABU0HIX1_9HYPH</name>
<dbReference type="InterPro" id="IPR020550">
    <property type="entry name" value="Inositol_monophosphatase_CS"/>
</dbReference>
<protein>
    <submittedName>
        <fullName evidence="5">Myo-inositol-1(Or 4)-monophosphatase</fullName>
        <ecNumber evidence="5">3.1.3.25</ecNumber>
    </submittedName>
</protein>
<dbReference type="PANTHER" id="PTHR20854">
    <property type="entry name" value="INOSITOL MONOPHOSPHATASE"/>
    <property type="match status" value="1"/>
</dbReference>
<accession>A0ABU0HIX1</accession>
<dbReference type="Pfam" id="PF00459">
    <property type="entry name" value="Inositol_P"/>
    <property type="match status" value="1"/>
</dbReference>
<dbReference type="RefSeq" id="WP_238248176.1">
    <property type="nucleotide sequence ID" value="NZ_BPQX01000015.1"/>
</dbReference>
<sequence>MPEPLTEASVAELMPELRAVMREAASIARPYFRQGQQTTARVWSKAGGSPVTEADVAVDTFLKIRLSEIVPRAAWLSEETADDPARLGRDLVWIVDPIDGTRAFLSGHPDWSIAVALLAKGEPVIGFVHAPALGVAYEAIRGQGAFRDGERIAVDPRDALRTSRITGPKPMLDRLTRGAGPDSDFVRIDRIPSLALRLVRVAEGSVDVGMISSDARDWDLAAADLVLREAGGAVCSLTGEAAVYNRADPVHGELVALPRALRDPVIAAWQA</sequence>
<dbReference type="SUPFAM" id="SSF56655">
    <property type="entry name" value="Carbohydrate phosphatase"/>
    <property type="match status" value="1"/>
</dbReference>
<dbReference type="EC" id="3.1.3.25" evidence="5"/>
<dbReference type="CDD" id="cd01638">
    <property type="entry name" value="CysQ"/>
    <property type="match status" value="1"/>
</dbReference>
<dbReference type="InterPro" id="IPR000760">
    <property type="entry name" value="Inositol_monophosphatase-like"/>
</dbReference>
<keyword evidence="2" id="KW-0479">Metal-binding</keyword>
<reference evidence="5 6" key="1">
    <citation type="submission" date="2023-07" db="EMBL/GenBank/DDBJ databases">
        <title>Genomic Encyclopedia of Type Strains, Phase IV (KMG-IV): sequencing the most valuable type-strain genomes for metagenomic binning, comparative biology and taxonomic classification.</title>
        <authorList>
            <person name="Goeker M."/>
        </authorList>
    </citation>
    <scope>NUCLEOTIDE SEQUENCE [LARGE SCALE GENOMIC DNA]</scope>
    <source>
        <strain evidence="5 6">DSM 19562</strain>
    </source>
</reference>
<dbReference type="PRINTS" id="PR00377">
    <property type="entry name" value="IMPHPHTASES"/>
</dbReference>
<dbReference type="PROSITE" id="PS00630">
    <property type="entry name" value="IMP_2"/>
    <property type="match status" value="1"/>
</dbReference>
<dbReference type="Gene3D" id="3.40.190.80">
    <property type="match status" value="1"/>
</dbReference>
<dbReference type="GO" id="GO:0052834">
    <property type="term" value="F:inositol monophosphate phosphatase activity"/>
    <property type="evidence" value="ECO:0007669"/>
    <property type="project" value="UniProtKB-EC"/>
</dbReference>
<keyword evidence="6" id="KW-1185">Reference proteome</keyword>
<dbReference type="InterPro" id="IPR020583">
    <property type="entry name" value="Inositol_monoP_metal-BS"/>
</dbReference>
<dbReference type="EMBL" id="JAUSVV010000003">
    <property type="protein sequence ID" value="MDQ0442261.1"/>
    <property type="molecule type" value="Genomic_DNA"/>
</dbReference>
<comment type="caution">
    <text evidence="5">The sequence shown here is derived from an EMBL/GenBank/DDBJ whole genome shotgun (WGS) entry which is preliminary data.</text>
</comment>
<proteinExistence type="inferred from homology"/>
<evidence type="ECO:0000256" key="3">
    <source>
        <dbReference type="ARBA" id="ARBA00022801"/>
    </source>
</evidence>
<dbReference type="Gene3D" id="3.30.540.10">
    <property type="entry name" value="Fructose-1,6-Bisphosphatase, subunit A, domain 1"/>
    <property type="match status" value="1"/>
</dbReference>
<evidence type="ECO:0000313" key="6">
    <source>
        <dbReference type="Proteomes" id="UP001236369"/>
    </source>
</evidence>
<organism evidence="5 6">
    <name type="scientific">Methylobacterium persicinum</name>
    <dbReference type="NCBI Taxonomy" id="374426"/>
    <lineage>
        <taxon>Bacteria</taxon>
        <taxon>Pseudomonadati</taxon>
        <taxon>Pseudomonadota</taxon>
        <taxon>Alphaproteobacteria</taxon>
        <taxon>Hyphomicrobiales</taxon>
        <taxon>Methylobacteriaceae</taxon>
        <taxon>Methylobacterium</taxon>
    </lineage>
</organism>
<dbReference type="PROSITE" id="PS00629">
    <property type="entry name" value="IMP_1"/>
    <property type="match status" value="1"/>
</dbReference>
<evidence type="ECO:0000256" key="4">
    <source>
        <dbReference type="ARBA" id="ARBA00022842"/>
    </source>
</evidence>
<keyword evidence="3 5" id="KW-0378">Hydrolase</keyword>
<evidence type="ECO:0000256" key="1">
    <source>
        <dbReference type="ARBA" id="ARBA00009759"/>
    </source>
</evidence>
<dbReference type="Proteomes" id="UP001236369">
    <property type="component" value="Unassembled WGS sequence"/>
</dbReference>
<keyword evidence="4" id="KW-0460">Magnesium</keyword>
<dbReference type="PANTHER" id="PTHR20854:SF4">
    <property type="entry name" value="INOSITOL-1-MONOPHOSPHATASE-RELATED"/>
    <property type="match status" value="1"/>
</dbReference>
<gene>
    <name evidence="5" type="ORF">QO016_001755</name>
</gene>
<evidence type="ECO:0000313" key="5">
    <source>
        <dbReference type="EMBL" id="MDQ0442261.1"/>
    </source>
</evidence>